<feature type="transmembrane region" description="Helical" evidence="7">
    <location>
        <begin position="772"/>
        <end position="792"/>
    </location>
</feature>
<dbReference type="InterPro" id="IPR003838">
    <property type="entry name" value="ABC3_permease_C"/>
</dbReference>
<keyword evidence="4 7" id="KW-1133">Transmembrane helix</keyword>
<evidence type="ECO:0000256" key="4">
    <source>
        <dbReference type="ARBA" id="ARBA00022989"/>
    </source>
</evidence>
<evidence type="ECO:0000256" key="3">
    <source>
        <dbReference type="ARBA" id="ARBA00022692"/>
    </source>
</evidence>
<feature type="transmembrane region" description="Helical" evidence="7">
    <location>
        <begin position="350"/>
        <end position="376"/>
    </location>
</feature>
<feature type="transmembrane region" description="Helical" evidence="7">
    <location>
        <begin position="438"/>
        <end position="467"/>
    </location>
</feature>
<feature type="transmembrane region" description="Helical" evidence="7">
    <location>
        <begin position="397"/>
        <end position="418"/>
    </location>
</feature>
<feature type="domain" description="ABC3 transporter permease C-terminal" evidence="8">
    <location>
        <begin position="259"/>
        <end position="378"/>
    </location>
</feature>
<name>A0ABS5YLF6_9ACTN</name>
<keyword evidence="10" id="KW-1185">Reference proteome</keyword>
<reference evidence="9 10" key="1">
    <citation type="submission" date="2021-06" db="EMBL/GenBank/DDBJ databases">
        <title>Actinoplanes lichenicola sp. nov., and Actinoplanes ovalisporus sp. nov., isolated from lichen in Thailand.</title>
        <authorList>
            <person name="Saeng-In P."/>
            <person name="Kanchanasin P."/>
            <person name="Yuki M."/>
            <person name="Kudo T."/>
            <person name="Ohkuma M."/>
            <person name="Phongsopitanun W."/>
            <person name="Tanasupawat S."/>
        </authorList>
    </citation>
    <scope>NUCLEOTIDE SEQUENCE [LARGE SCALE GENOMIC DNA]</scope>
    <source>
        <strain evidence="9 10">NBRC 110975</strain>
    </source>
</reference>
<evidence type="ECO:0000313" key="9">
    <source>
        <dbReference type="EMBL" id="MBU2664238.1"/>
    </source>
</evidence>
<feature type="transmembrane region" description="Helical" evidence="7">
    <location>
        <begin position="804"/>
        <end position="827"/>
    </location>
</feature>
<dbReference type="PANTHER" id="PTHR30572:SF4">
    <property type="entry name" value="ABC TRANSPORTER PERMEASE YTRF"/>
    <property type="match status" value="1"/>
</dbReference>
<comment type="subcellular location">
    <subcellularLocation>
        <location evidence="1">Cell membrane</location>
        <topology evidence="1">Multi-pass membrane protein</topology>
    </subcellularLocation>
</comment>
<feature type="domain" description="ABC3 transporter permease C-terminal" evidence="8">
    <location>
        <begin position="723"/>
        <end position="837"/>
    </location>
</feature>
<protein>
    <submittedName>
        <fullName evidence="9">ABC transporter permease</fullName>
    </submittedName>
</protein>
<sequence length="844" mass="85956">MSVLRTQLRGVARRPSRLLLTGLAVLVVSFVVYATVLAQQITERSVLNGLSGTPEAAGVVVRNGTVTSAELAAVRKIPGVAEAVGRAENGGQVGGEYLSLVGDPGTGPLALATVSQGRYPGKAGEIAVTPRTVERMGLQLGSTVSAQVRYDEQGKPLAPTKLTVVGVVNVRDDYGFQAYAPTDAILKLGGYDYLNQIDVRLAPGADAAAVMNQVNAVVAAVKLKPEEQRAQVQDGASVRLEEAEAAAEEINAIFAVIAMFIAIAVVAAGLVATSTFRIVFAQRMRQLALLRAVGAGRGSIIRALAVEGALTGLATGLTGVLLALGAGHLVPVVAGWSGADISSPGFPIPAALLTVLLAVVLTTVAVLAPAVSAARVSPLEALRGAGTTGARRDIGKLRWAAGIVLLVGAGLTAAYLVANLPSRDATDYSPQRNLFALVASGAFAFFALVALGPVLVRPVLGLIGWPLRRSGPVGRLAAGGVGAAPRRAAAVSVVVALGVTLIAGTLVGGASLRVLADRELAASVPSDYEMRGVDDAPVPASLAEQLKQREELTDVTPYRRMNINLGTFEGLAATDLSMTALPELKKLDVVAGSVADLGPGKVVLSGFGADTSGKKVGDQVRLAAGDRTVDLTVVAQFAGDAPLHASAVLDPADLTRLGAPAATFSGVLANAKVAGETGRTNGNRAIQDTQVAAGGKWRVDVLADQRDQLNDNVNTLLLIAIGLVGLTVIIAVVGVGTTTALSVVERVRESGVLRAVGLSKSGLRAMLTTESALYGAIGAAVGLVLGIPYAWLAVKGLGLNAPFAVPYGQLAIVFLVLVAMTALAGVLPARRAAKVSPVAALGTE</sequence>
<keyword evidence="5 7" id="KW-0472">Membrane</keyword>
<keyword evidence="3 7" id="KW-0812">Transmembrane</keyword>
<evidence type="ECO:0000259" key="8">
    <source>
        <dbReference type="Pfam" id="PF02687"/>
    </source>
</evidence>
<proteinExistence type="inferred from homology"/>
<evidence type="ECO:0000256" key="5">
    <source>
        <dbReference type="ARBA" id="ARBA00023136"/>
    </source>
</evidence>
<comment type="caution">
    <text evidence="9">The sequence shown here is derived from an EMBL/GenBank/DDBJ whole genome shotgun (WGS) entry which is preliminary data.</text>
</comment>
<accession>A0ABS5YLF6</accession>
<dbReference type="Pfam" id="PF02687">
    <property type="entry name" value="FtsX"/>
    <property type="match status" value="2"/>
</dbReference>
<evidence type="ECO:0000256" key="7">
    <source>
        <dbReference type="SAM" id="Phobius"/>
    </source>
</evidence>
<evidence type="ECO:0000256" key="6">
    <source>
        <dbReference type="ARBA" id="ARBA00038076"/>
    </source>
</evidence>
<dbReference type="RefSeq" id="WP_215786690.1">
    <property type="nucleotide sequence ID" value="NZ_JAHKKG010000004.1"/>
</dbReference>
<dbReference type="PANTHER" id="PTHR30572">
    <property type="entry name" value="MEMBRANE COMPONENT OF TRANSPORTER-RELATED"/>
    <property type="match status" value="1"/>
</dbReference>
<evidence type="ECO:0000256" key="2">
    <source>
        <dbReference type="ARBA" id="ARBA00022475"/>
    </source>
</evidence>
<dbReference type="Proteomes" id="UP001519654">
    <property type="component" value="Unassembled WGS sequence"/>
</dbReference>
<feature type="transmembrane region" description="Helical" evidence="7">
    <location>
        <begin position="716"/>
        <end position="744"/>
    </location>
</feature>
<gene>
    <name evidence="9" type="ORF">KOI35_12115</name>
</gene>
<keyword evidence="2" id="KW-1003">Cell membrane</keyword>
<feature type="transmembrane region" description="Helical" evidence="7">
    <location>
        <begin position="252"/>
        <end position="280"/>
    </location>
</feature>
<dbReference type="InterPro" id="IPR050250">
    <property type="entry name" value="Macrolide_Exporter_MacB"/>
</dbReference>
<comment type="similarity">
    <text evidence="6">Belongs to the ABC-4 integral membrane protein family.</text>
</comment>
<feature type="transmembrane region" description="Helical" evidence="7">
    <location>
        <begin position="488"/>
        <end position="510"/>
    </location>
</feature>
<organism evidence="9 10">
    <name type="scientific">Paractinoplanes bogorensis</name>
    <dbReference type="NCBI Taxonomy" id="1610840"/>
    <lineage>
        <taxon>Bacteria</taxon>
        <taxon>Bacillati</taxon>
        <taxon>Actinomycetota</taxon>
        <taxon>Actinomycetes</taxon>
        <taxon>Micromonosporales</taxon>
        <taxon>Micromonosporaceae</taxon>
        <taxon>Paractinoplanes</taxon>
    </lineage>
</organism>
<dbReference type="EMBL" id="JAHKKG010000004">
    <property type="protein sequence ID" value="MBU2664238.1"/>
    <property type="molecule type" value="Genomic_DNA"/>
</dbReference>
<evidence type="ECO:0000313" key="10">
    <source>
        <dbReference type="Proteomes" id="UP001519654"/>
    </source>
</evidence>
<feature type="transmembrane region" description="Helical" evidence="7">
    <location>
        <begin position="301"/>
        <end position="330"/>
    </location>
</feature>
<evidence type="ECO:0000256" key="1">
    <source>
        <dbReference type="ARBA" id="ARBA00004651"/>
    </source>
</evidence>